<dbReference type="VEuPathDB" id="GiardiaDB:SS50377_20971"/>
<accession>V6LIT7</accession>
<dbReference type="Pfam" id="PF00752">
    <property type="entry name" value="XPG_N"/>
    <property type="match status" value="1"/>
</dbReference>
<dbReference type="PANTHER" id="PTHR11081:SF65">
    <property type="entry name" value="DNA DAMAGE-INDUCIBLE PROTEIN DIN7-RELATED"/>
    <property type="match status" value="1"/>
</dbReference>
<evidence type="ECO:0000256" key="2">
    <source>
        <dbReference type="ARBA" id="ARBA00022801"/>
    </source>
</evidence>
<dbReference type="PRINTS" id="PR00853">
    <property type="entry name" value="XPGRADSUPER"/>
</dbReference>
<dbReference type="SUPFAM" id="SSF88723">
    <property type="entry name" value="PIN domain-like"/>
    <property type="match status" value="1"/>
</dbReference>
<dbReference type="SMART" id="SM00485">
    <property type="entry name" value="XPGN"/>
    <property type="match status" value="1"/>
</dbReference>
<dbReference type="GO" id="GO:0004527">
    <property type="term" value="F:exonuclease activity"/>
    <property type="evidence" value="ECO:0007669"/>
    <property type="project" value="UniProtKB-KW"/>
</dbReference>
<reference evidence="6" key="2">
    <citation type="submission" date="2020-12" db="EMBL/GenBank/DDBJ databases">
        <title>New Spironucleus salmonicida genome in near-complete chromosomes.</title>
        <authorList>
            <person name="Xu F."/>
            <person name="Kurt Z."/>
            <person name="Jimenez-Gonzalez A."/>
            <person name="Astvaldsson A."/>
            <person name="Andersson J.O."/>
            <person name="Svard S.G."/>
        </authorList>
    </citation>
    <scope>NUCLEOTIDE SEQUENCE</scope>
    <source>
        <strain evidence="6">ATCC 50377</strain>
    </source>
</reference>
<organism evidence="5">
    <name type="scientific">Spironucleus salmonicida</name>
    <dbReference type="NCBI Taxonomy" id="348837"/>
    <lineage>
        <taxon>Eukaryota</taxon>
        <taxon>Metamonada</taxon>
        <taxon>Diplomonadida</taxon>
        <taxon>Hexamitidae</taxon>
        <taxon>Hexamitinae</taxon>
        <taxon>Spironucleus</taxon>
    </lineage>
</organism>
<reference evidence="5 6" key="1">
    <citation type="journal article" date="2014" name="PLoS Genet.">
        <title>The Genome of Spironucleus salmonicida Highlights a Fish Pathogen Adapted to Fluctuating Environments.</title>
        <authorList>
            <person name="Xu F."/>
            <person name="Jerlstrom-Hultqvist J."/>
            <person name="Einarsson E."/>
            <person name="Astvaldsson A."/>
            <person name="Svard S.G."/>
            <person name="Andersson J.O."/>
        </authorList>
    </citation>
    <scope>NUCLEOTIDE SEQUENCE</scope>
    <source>
        <strain evidence="6">ATCC 50377</strain>
    </source>
</reference>
<dbReference type="GO" id="GO:0017108">
    <property type="term" value="F:5'-flap endonuclease activity"/>
    <property type="evidence" value="ECO:0007669"/>
    <property type="project" value="TreeGrafter"/>
</dbReference>
<dbReference type="EMBL" id="AUWU02000001">
    <property type="protein sequence ID" value="KAH0577617.1"/>
    <property type="molecule type" value="Genomic_DNA"/>
</dbReference>
<keyword evidence="2" id="KW-0378">Hydrolase</keyword>
<dbReference type="AlphaFoldDB" id="V6LIT7"/>
<gene>
    <name evidence="5" type="ORF">SS50377_16684</name>
    <name evidence="6" type="ORF">SS50377_20971</name>
</gene>
<keyword evidence="5" id="KW-0269">Exonuclease</keyword>
<evidence type="ECO:0000259" key="4">
    <source>
        <dbReference type="SMART" id="SM00485"/>
    </source>
</evidence>
<dbReference type="Gene3D" id="3.40.50.1010">
    <property type="entry name" value="5'-nuclease"/>
    <property type="match status" value="1"/>
</dbReference>
<name>V6LIT7_9EUKA</name>
<dbReference type="Proteomes" id="UP000018208">
    <property type="component" value="Unassembled WGS sequence"/>
</dbReference>
<sequence length="397" mass="44809">MGVKSLLQQIPGPQFLTVKRLQNMRLAIDGHCILHRCCMFAAKSILIHNDISSTVKYVISYLETLLEFASKRSILIFDGGCLPSKDATMQTRQDNKIFHLAEAKKLLNLGKSPGDHLIKAFSINSSQLSRIQVALQQVFPDLVIFQSPCEADAQLAFLINSNLADAVVTIDSDLLLYGPKYAIFKFDQKTGDIDFFENENIYTQKLQGKDFIYLQKLAVLAGCDYVPNLKGAGWVKIWKVIKETNGNLLQCLTLLGDTKGVTLPDNYISLNHVAFDVLKALLTFRYHVIYDPISQVFRSMYEVSQEDQKLLQIMGNKFFGTENDDQDYCFKFVTGGLQEDLDVKEVQKVLKQFAQDSLNIVHKLPKLPSIFDLLQIQNIHDGVISGEGFSFDLTVYQ</sequence>
<evidence type="ECO:0000313" key="5">
    <source>
        <dbReference type="EMBL" id="EST43641.1"/>
    </source>
</evidence>
<dbReference type="InterPro" id="IPR006086">
    <property type="entry name" value="XPG-I_dom"/>
</dbReference>
<dbReference type="InterPro" id="IPR036279">
    <property type="entry name" value="5-3_exonuclease_C_sf"/>
</dbReference>
<proteinExistence type="predicted"/>
<keyword evidence="1" id="KW-0540">Nuclease</keyword>
<protein>
    <submittedName>
        <fullName evidence="5">Exonuclease family protein</fullName>
    </submittedName>
</protein>
<dbReference type="Gene3D" id="1.10.150.20">
    <property type="entry name" value="5' to 3' exonuclease, C-terminal subdomain"/>
    <property type="match status" value="1"/>
</dbReference>
<dbReference type="InterPro" id="IPR006085">
    <property type="entry name" value="XPG_DNA_repair_N"/>
</dbReference>
<dbReference type="SUPFAM" id="SSF47807">
    <property type="entry name" value="5' to 3' exonuclease, C-terminal subdomain"/>
    <property type="match status" value="1"/>
</dbReference>
<evidence type="ECO:0000259" key="3">
    <source>
        <dbReference type="SMART" id="SM00484"/>
    </source>
</evidence>
<feature type="domain" description="XPG N-terminal" evidence="4">
    <location>
        <begin position="1"/>
        <end position="99"/>
    </location>
</feature>
<dbReference type="OrthoDB" id="26491at2759"/>
<evidence type="ECO:0000313" key="7">
    <source>
        <dbReference type="Proteomes" id="UP000018208"/>
    </source>
</evidence>
<keyword evidence="7" id="KW-1185">Reference proteome</keyword>
<feature type="domain" description="XPG-I" evidence="3">
    <location>
        <begin position="144"/>
        <end position="208"/>
    </location>
</feature>
<dbReference type="Pfam" id="PF00867">
    <property type="entry name" value="XPG_I"/>
    <property type="match status" value="1"/>
</dbReference>
<dbReference type="EMBL" id="KI546135">
    <property type="protein sequence ID" value="EST43641.1"/>
    <property type="molecule type" value="Genomic_DNA"/>
</dbReference>
<evidence type="ECO:0000256" key="1">
    <source>
        <dbReference type="ARBA" id="ARBA00022722"/>
    </source>
</evidence>
<evidence type="ECO:0000313" key="6">
    <source>
        <dbReference type="EMBL" id="KAH0577617.1"/>
    </source>
</evidence>
<dbReference type="InterPro" id="IPR006084">
    <property type="entry name" value="XPG/Rad2"/>
</dbReference>
<dbReference type="PANTHER" id="PTHR11081">
    <property type="entry name" value="FLAP ENDONUCLEASE FAMILY MEMBER"/>
    <property type="match status" value="1"/>
</dbReference>
<dbReference type="SMART" id="SM00484">
    <property type="entry name" value="XPGI"/>
    <property type="match status" value="1"/>
</dbReference>
<dbReference type="InterPro" id="IPR029060">
    <property type="entry name" value="PIN-like_dom_sf"/>
</dbReference>